<dbReference type="AlphaFoldDB" id="A0A2P5FV90"/>
<dbReference type="Proteomes" id="UP000237000">
    <property type="component" value="Unassembled WGS sequence"/>
</dbReference>
<evidence type="ECO:0000313" key="2">
    <source>
        <dbReference type="EMBL" id="POO01706.1"/>
    </source>
</evidence>
<organism evidence="2 3">
    <name type="scientific">Trema orientale</name>
    <name type="common">Charcoal tree</name>
    <name type="synonym">Celtis orientalis</name>
    <dbReference type="NCBI Taxonomy" id="63057"/>
    <lineage>
        <taxon>Eukaryota</taxon>
        <taxon>Viridiplantae</taxon>
        <taxon>Streptophyta</taxon>
        <taxon>Embryophyta</taxon>
        <taxon>Tracheophyta</taxon>
        <taxon>Spermatophyta</taxon>
        <taxon>Magnoliopsida</taxon>
        <taxon>eudicotyledons</taxon>
        <taxon>Gunneridae</taxon>
        <taxon>Pentapetalae</taxon>
        <taxon>rosids</taxon>
        <taxon>fabids</taxon>
        <taxon>Rosales</taxon>
        <taxon>Cannabaceae</taxon>
        <taxon>Trema</taxon>
    </lineage>
</organism>
<proteinExistence type="predicted"/>
<evidence type="ECO:0000256" key="1">
    <source>
        <dbReference type="SAM" id="MobiDB-lite"/>
    </source>
</evidence>
<feature type="compositionally biased region" description="Acidic residues" evidence="1">
    <location>
        <begin position="11"/>
        <end position="20"/>
    </location>
</feature>
<comment type="caution">
    <text evidence="2">The sequence shown here is derived from an EMBL/GenBank/DDBJ whole genome shotgun (WGS) entry which is preliminary data.</text>
</comment>
<dbReference type="OrthoDB" id="785061at2759"/>
<accession>A0A2P5FV90</accession>
<name>A0A2P5FV90_TREOI</name>
<reference evidence="3" key="1">
    <citation type="submission" date="2016-06" db="EMBL/GenBank/DDBJ databases">
        <title>Parallel loss of symbiosis genes in relatives of nitrogen-fixing non-legume Parasponia.</title>
        <authorList>
            <person name="Van Velzen R."/>
            <person name="Holmer R."/>
            <person name="Bu F."/>
            <person name="Rutten L."/>
            <person name="Van Zeijl A."/>
            <person name="Liu W."/>
            <person name="Santuari L."/>
            <person name="Cao Q."/>
            <person name="Sharma T."/>
            <person name="Shen D."/>
            <person name="Roswanjaya Y."/>
            <person name="Wardhani T."/>
            <person name="Kalhor M.S."/>
            <person name="Jansen J."/>
            <person name="Van den Hoogen J."/>
            <person name="Gungor B."/>
            <person name="Hartog M."/>
            <person name="Hontelez J."/>
            <person name="Verver J."/>
            <person name="Yang W.-C."/>
            <person name="Schijlen E."/>
            <person name="Repin R."/>
            <person name="Schilthuizen M."/>
            <person name="Schranz E."/>
            <person name="Heidstra R."/>
            <person name="Miyata K."/>
            <person name="Fedorova E."/>
            <person name="Kohlen W."/>
            <person name="Bisseling T."/>
            <person name="Smit S."/>
            <person name="Geurts R."/>
        </authorList>
    </citation>
    <scope>NUCLEOTIDE SEQUENCE [LARGE SCALE GENOMIC DNA]</scope>
    <source>
        <strain evidence="3">cv. RG33-2</strain>
    </source>
</reference>
<dbReference type="InParanoid" id="A0A2P5FV90"/>
<sequence>MGWTRQGIEAEGAEDDDDEKEAVAEVETGPAGAEPEPVRAMMEGSAWRRSHSMVSPSDLWPSSRVSWKIRAAHMAGIRTRRPRPFTLVWRSLDAAAEEAFRETAIWVLAAGAAATTAVESGLGR</sequence>
<evidence type="ECO:0000313" key="3">
    <source>
        <dbReference type="Proteomes" id="UP000237000"/>
    </source>
</evidence>
<dbReference type="EMBL" id="JXTC01000007">
    <property type="protein sequence ID" value="POO01706.1"/>
    <property type="molecule type" value="Genomic_DNA"/>
</dbReference>
<feature type="non-terminal residue" evidence="2">
    <location>
        <position position="124"/>
    </location>
</feature>
<keyword evidence="3" id="KW-1185">Reference proteome</keyword>
<gene>
    <name evidence="2" type="ORF">TorRG33x02_024830</name>
</gene>
<protein>
    <submittedName>
        <fullName evidence="2">Uncharacterized protein</fullName>
    </submittedName>
</protein>
<feature type="region of interest" description="Disordered" evidence="1">
    <location>
        <begin position="1"/>
        <end position="37"/>
    </location>
</feature>